<comment type="similarity">
    <text evidence="1">Belongs to the class IV-like SAM-binding methyltransferase superfamily. RNA methyltransferase TrmH family.</text>
</comment>
<evidence type="ECO:0000256" key="3">
    <source>
        <dbReference type="ARBA" id="ARBA00022679"/>
    </source>
</evidence>
<dbReference type="InterPro" id="IPR029028">
    <property type="entry name" value="Alpha/beta_knot_MTases"/>
</dbReference>
<dbReference type="SUPFAM" id="SSF75217">
    <property type="entry name" value="alpha/beta knot"/>
    <property type="match status" value="1"/>
</dbReference>
<protein>
    <submittedName>
        <fullName evidence="5">RNA methyltransferase</fullName>
    </submittedName>
</protein>
<dbReference type="InterPro" id="IPR053888">
    <property type="entry name" value="MRM3-like_sub_bind"/>
</dbReference>
<gene>
    <name evidence="5" type="ORF">QR721_08805</name>
</gene>
<dbReference type="InterPro" id="IPR029064">
    <property type="entry name" value="Ribosomal_eL30-like_sf"/>
</dbReference>
<feature type="domain" description="RNA 2-O ribose methyltransferase substrate binding" evidence="4">
    <location>
        <begin position="29"/>
        <end position="96"/>
    </location>
</feature>
<dbReference type="PANTHER" id="PTHR43191:SF2">
    <property type="entry name" value="RRNA METHYLTRANSFERASE 3, MITOCHONDRIAL"/>
    <property type="match status" value="1"/>
</dbReference>
<keyword evidence="6" id="KW-1185">Reference proteome</keyword>
<dbReference type="SMART" id="SM00967">
    <property type="entry name" value="SpoU_sub_bind"/>
    <property type="match status" value="1"/>
</dbReference>
<dbReference type="Gene3D" id="3.40.1280.10">
    <property type="match status" value="1"/>
</dbReference>
<reference evidence="5" key="1">
    <citation type="submission" date="2023-06" db="EMBL/GenBank/DDBJ databases">
        <title>A Treasure from Seagulls: Isolation and Description of Aciduricobacillus qingdaonensis gen. nov., sp. nov., a Rare Obligately Uric Acid-utilizing Member in the Family Bacillaceae.</title>
        <authorList>
            <person name="Liu W."/>
            <person name="Wang B."/>
        </authorList>
    </citation>
    <scope>NUCLEOTIDE SEQUENCE</scope>
    <source>
        <strain evidence="5">44XB</strain>
    </source>
</reference>
<proteinExistence type="inferred from homology"/>
<dbReference type="InterPro" id="IPR029026">
    <property type="entry name" value="tRNA_m1G_MTases_N"/>
</dbReference>
<dbReference type="Pfam" id="PF00588">
    <property type="entry name" value="SpoU_methylase"/>
    <property type="match status" value="1"/>
</dbReference>
<evidence type="ECO:0000256" key="2">
    <source>
        <dbReference type="ARBA" id="ARBA00022603"/>
    </source>
</evidence>
<evidence type="ECO:0000259" key="4">
    <source>
        <dbReference type="SMART" id="SM00967"/>
    </source>
</evidence>
<dbReference type="GO" id="GO:0032259">
    <property type="term" value="P:methylation"/>
    <property type="evidence" value="ECO:0007669"/>
    <property type="project" value="UniProtKB-KW"/>
</dbReference>
<keyword evidence="2 5" id="KW-0489">Methyltransferase</keyword>
<dbReference type="CDD" id="cd18095">
    <property type="entry name" value="SpoU-like_rRNA-MTase"/>
    <property type="match status" value="1"/>
</dbReference>
<dbReference type="Proteomes" id="UP001180087">
    <property type="component" value="Chromosome"/>
</dbReference>
<dbReference type="InterPro" id="IPR001537">
    <property type="entry name" value="SpoU_MeTrfase"/>
</dbReference>
<dbReference type="Gene3D" id="3.30.1330.30">
    <property type="match status" value="1"/>
</dbReference>
<dbReference type="PANTHER" id="PTHR43191">
    <property type="entry name" value="RRNA METHYLTRANSFERASE 3"/>
    <property type="match status" value="1"/>
</dbReference>
<dbReference type="EMBL" id="CP129113">
    <property type="protein sequence ID" value="WLV26039.1"/>
    <property type="molecule type" value="Genomic_DNA"/>
</dbReference>
<dbReference type="Pfam" id="PF22435">
    <property type="entry name" value="MRM3-like_sub_bind"/>
    <property type="match status" value="1"/>
</dbReference>
<evidence type="ECO:0000313" key="6">
    <source>
        <dbReference type="Proteomes" id="UP001180087"/>
    </source>
</evidence>
<name>A0ABY9KYU7_9BACI</name>
<evidence type="ECO:0000313" key="5">
    <source>
        <dbReference type="EMBL" id="WLV26039.1"/>
    </source>
</evidence>
<dbReference type="SUPFAM" id="SSF55315">
    <property type="entry name" value="L30e-like"/>
    <property type="match status" value="1"/>
</dbReference>
<keyword evidence="3" id="KW-0808">Transferase</keyword>
<evidence type="ECO:0000256" key="1">
    <source>
        <dbReference type="ARBA" id="ARBA00007228"/>
    </source>
</evidence>
<organism evidence="5 6">
    <name type="scientific">Aciduricibacillus chroicocephali</name>
    <dbReference type="NCBI Taxonomy" id="3054939"/>
    <lineage>
        <taxon>Bacteria</taxon>
        <taxon>Bacillati</taxon>
        <taxon>Bacillota</taxon>
        <taxon>Bacilli</taxon>
        <taxon>Bacillales</taxon>
        <taxon>Bacillaceae</taxon>
        <taxon>Aciduricibacillus</taxon>
    </lineage>
</organism>
<sequence>MITSVQNNLVKKMKKLHMAKERKKQSQFLLEGTHLVETAVASGWPIEMLLVSDDYALTGDLASLPYEVISDNVLEHLSVTKTPQGIIALANMKEMDFPRESTRVLVCDGVQDPGNLGTIIRTADAAGFDAVIYGKGSADLYNDKTVRSTQGSLFHIPVIQADLLEKLPELKSAGFHVWGAALQESVIYNEAEKTEKLAIIVGNEGAGIREEILEMADTIVKIPIYGQAESLNVAIAAGILMYEAKK</sequence>
<accession>A0ABY9KYU7</accession>
<dbReference type="GO" id="GO:0008168">
    <property type="term" value="F:methyltransferase activity"/>
    <property type="evidence" value="ECO:0007669"/>
    <property type="project" value="UniProtKB-KW"/>
</dbReference>
<dbReference type="InterPro" id="IPR051259">
    <property type="entry name" value="rRNA_Methyltransferase"/>
</dbReference>
<dbReference type="InterPro" id="IPR013123">
    <property type="entry name" value="SpoU_subst-bd"/>
</dbReference>